<accession>A0A3S3PJQ2</accession>
<reference evidence="2 3" key="1">
    <citation type="journal article" date="2019" name="Nat. Plants">
        <title>Stout camphor tree genome fills gaps in understanding of flowering plant genome evolution.</title>
        <authorList>
            <person name="Chaw S.M."/>
            <person name="Liu Y.C."/>
            <person name="Wu Y.W."/>
            <person name="Wang H.Y."/>
            <person name="Lin C.I."/>
            <person name="Wu C.S."/>
            <person name="Ke H.M."/>
            <person name="Chang L.Y."/>
            <person name="Hsu C.Y."/>
            <person name="Yang H.T."/>
            <person name="Sudianto E."/>
            <person name="Hsu M.H."/>
            <person name="Wu K.P."/>
            <person name="Wang L.N."/>
            <person name="Leebens-Mack J.H."/>
            <person name="Tsai I.J."/>
        </authorList>
    </citation>
    <scope>NUCLEOTIDE SEQUENCE [LARGE SCALE GENOMIC DNA]</scope>
    <source>
        <strain evidence="3">cv. Chaw 1501</strain>
        <tissue evidence="2">Young leaves</tissue>
    </source>
</reference>
<sequence>MTHPIRGSKGGPTRDPLCGGPVRCGPYLAHHPASDQRGRNTPALVSRSLPSSREALPVIISSLDLSDEGSPVHANSPTSLPVVISSLYLFRSRELSDDCSPLLPLSSLSQRAVRHLRCDSHLLSSLSPGATPRKKRPSLTKPLSPSFDCARLKSQPR</sequence>
<evidence type="ECO:0000313" key="3">
    <source>
        <dbReference type="Proteomes" id="UP000283530"/>
    </source>
</evidence>
<protein>
    <submittedName>
        <fullName evidence="2">Uncharacterized protein</fullName>
    </submittedName>
</protein>
<dbReference type="EMBL" id="QPKB01000009">
    <property type="protein sequence ID" value="RWR92066.1"/>
    <property type="molecule type" value="Genomic_DNA"/>
</dbReference>
<evidence type="ECO:0000256" key="1">
    <source>
        <dbReference type="SAM" id="MobiDB-lite"/>
    </source>
</evidence>
<name>A0A3S3PJQ2_9MAGN</name>
<dbReference type="Proteomes" id="UP000283530">
    <property type="component" value="Unassembled WGS sequence"/>
</dbReference>
<dbReference type="AlphaFoldDB" id="A0A3S3PJQ2"/>
<comment type="caution">
    <text evidence="2">The sequence shown here is derived from an EMBL/GenBank/DDBJ whole genome shotgun (WGS) entry which is preliminary data.</text>
</comment>
<proteinExistence type="predicted"/>
<organism evidence="2 3">
    <name type="scientific">Cinnamomum micranthum f. kanehirae</name>
    <dbReference type="NCBI Taxonomy" id="337451"/>
    <lineage>
        <taxon>Eukaryota</taxon>
        <taxon>Viridiplantae</taxon>
        <taxon>Streptophyta</taxon>
        <taxon>Embryophyta</taxon>
        <taxon>Tracheophyta</taxon>
        <taxon>Spermatophyta</taxon>
        <taxon>Magnoliopsida</taxon>
        <taxon>Magnoliidae</taxon>
        <taxon>Laurales</taxon>
        <taxon>Lauraceae</taxon>
        <taxon>Cinnamomum</taxon>
    </lineage>
</organism>
<gene>
    <name evidence="2" type="ORF">CKAN_02125800</name>
</gene>
<feature type="region of interest" description="Disordered" evidence="1">
    <location>
        <begin position="124"/>
        <end position="157"/>
    </location>
</feature>
<evidence type="ECO:0000313" key="2">
    <source>
        <dbReference type="EMBL" id="RWR92066.1"/>
    </source>
</evidence>
<keyword evidence="3" id="KW-1185">Reference proteome</keyword>